<reference evidence="2 3" key="1">
    <citation type="submission" date="2015-11" db="EMBL/GenBank/DDBJ databases">
        <title>Draft genome sequences of new species of the genus Lactobacillus isolated from orchardgrass silage.</title>
        <authorList>
            <person name="Tohno M."/>
            <person name="Tanizawa Y."/>
            <person name="Arita M."/>
        </authorList>
    </citation>
    <scope>NUCLEOTIDE SEQUENCE [LARGE SCALE GENOMIC DNA]</scope>
    <source>
        <strain evidence="2 3">IWT140</strain>
    </source>
</reference>
<accession>A0A1Z5IN67</accession>
<feature type="transmembrane region" description="Helical" evidence="1">
    <location>
        <begin position="67"/>
        <end position="88"/>
    </location>
</feature>
<evidence type="ECO:0000313" key="2">
    <source>
        <dbReference type="EMBL" id="GAX03193.1"/>
    </source>
</evidence>
<keyword evidence="1" id="KW-1133">Transmembrane helix</keyword>
<name>A0A1Z5IN67_9LACO</name>
<keyword evidence="3" id="KW-1185">Reference proteome</keyword>
<dbReference type="InterPro" id="IPR005325">
    <property type="entry name" value="DUF308_memb"/>
</dbReference>
<sequence>MFSLRPRWGFDWHEFITGVLSLVAAYVVVGLPKVSLTAIAVLFGFLAILSGLTTLSGVAKLRDFVGNWANAALIFAMIDLLIGLFFIIKPSSGIVVLGYVVAFWFIIDAIERLVVVGHLRDFGTGYFVASIILDSLSLLLGILLLINPVIAMVSVTWLIGLYLIIFGINAIILAFARR</sequence>
<dbReference type="PANTHER" id="PTHR34989:SF1">
    <property type="entry name" value="PROTEIN HDED"/>
    <property type="match status" value="1"/>
</dbReference>
<dbReference type="Proteomes" id="UP000198430">
    <property type="component" value="Unassembled WGS sequence"/>
</dbReference>
<keyword evidence="1" id="KW-0472">Membrane</keyword>
<feature type="transmembrane region" description="Helical" evidence="1">
    <location>
        <begin position="156"/>
        <end position="176"/>
    </location>
</feature>
<dbReference type="Pfam" id="PF03729">
    <property type="entry name" value="DUF308"/>
    <property type="match status" value="2"/>
</dbReference>
<dbReference type="InterPro" id="IPR052712">
    <property type="entry name" value="Acid_resist_chaperone_HdeD"/>
</dbReference>
<dbReference type="EMBL" id="BCMH01000004">
    <property type="protein sequence ID" value="GAX03193.1"/>
    <property type="molecule type" value="Genomic_DNA"/>
</dbReference>
<proteinExistence type="predicted"/>
<feature type="transmembrane region" description="Helical" evidence="1">
    <location>
        <begin position="35"/>
        <end position="55"/>
    </location>
</feature>
<keyword evidence="1" id="KW-0812">Transmembrane</keyword>
<feature type="transmembrane region" description="Helical" evidence="1">
    <location>
        <begin position="126"/>
        <end position="150"/>
    </location>
</feature>
<evidence type="ECO:0000256" key="1">
    <source>
        <dbReference type="SAM" id="Phobius"/>
    </source>
</evidence>
<gene>
    <name evidence="2" type="ORF">IWT140_00794</name>
</gene>
<dbReference type="PANTHER" id="PTHR34989">
    <property type="entry name" value="PROTEIN HDED"/>
    <property type="match status" value="1"/>
</dbReference>
<dbReference type="GO" id="GO:0005886">
    <property type="term" value="C:plasma membrane"/>
    <property type="evidence" value="ECO:0007669"/>
    <property type="project" value="TreeGrafter"/>
</dbReference>
<dbReference type="AlphaFoldDB" id="A0A1Z5IN67"/>
<comment type="caution">
    <text evidence="2">The sequence shown here is derived from an EMBL/GenBank/DDBJ whole genome shotgun (WGS) entry which is preliminary data.</text>
</comment>
<protein>
    <submittedName>
        <fullName evidence="2">Membrane protein</fullName>
    </submittedName>
</protein>
<organism evidence="2 3">
    <name type="scientific">Secundilactobacillus pentosiphilus</name>
    <dbReference type="NCBI Taxonomy" id="1714682"/>
    <lineage>
        <taxon>Bacteria</taxon>
        <taxon>Bacillati</taxon>
        <taxon>Bacillota</taxon>
        <taxon>Bacilli</taxon>
        <taxon>Lactobacillales</taxon>
        <taxon>Lactobacillaceae</taxon>
        <taxon>Secundilactobacillus</taxon>
    </lineage>
</organism>
<evidence type="ECO:0000313" key="3">
    <source>
        <dbReference type="Proteomes" id="UP000198430"/>
    </source>
</evidence>
<feature type="transmembrane region" description="Helical" evidence="1">
    <location>
        <begin position="94"/>
        <end position="114"/>
    </location>
</feature>
<feature type="transmembrane region" description="Helical" evidence="1">
    <location>
        <begin position="12"/>
        <end position="29"/>
    </location>
</feature>
<dbReference type="RefSeq" id="WP_089088170.1">
    <property type="nucleotide sequence ID" value="NZ_BCMH01000004.1"/>
</dbReference>